<evidence type="ECO:0000256" key="6">
    <source>
        <dbReference type="ARBA" id="ARBA00023136"/>
    </source>
</evidence>
<evidence type="ECO:0000256" key="5">
    <source>
        <dbReference type="ARBA" id="ARBA00022989"/>
    </source>
</evidence>
<dbReference type="PANTHER" id="PTHR43386">
    <property type="entry name" value="OLIGOPEPTIDE TRANSPORT SYSTEM PERMEASE PROTEIN APPC"/>
    <property type="match status" value="1"/>
</dbReference>
<feature type="transmembrane region" description="Helical" evidence="7">
    <location>
        <begin position="144"/>
        <end position="163"/>
    </location>
</feature>
<feature type="domain" description="ABC transmembrane type-1" evidence="8">
    <location>
        <begin position="82"/>
        <end position="271"/>
    </location>
</feature>
<keyword evidence="3" id="KW-1003">Cell membrane</keyword>
<dbReference type="PANTHER" id="PTHR43386:SF23">
    <property type="entry name" value="ABC TRANSPORTER"/>
    <property type="match status" value="1"/>
</dbReference>
<dbReference type="Proteomes" id="UP000001931">
    <property type="component" value="Chromosome"/>
</dbReference>
<dbReference type="CDD" id="cd06261">
    <property type="entry name" value="TM_PBP2"/>
    <property type="match status" value="1"/>
</dbReference>
<protein>
    <submittedName>
        <fullName evidence="9">Predicted ABC-type dipeptide/oligopeptide/nickel transport system, permease protein</fullName>
    </submittedName>
</protein>
<evidence type="ECO:0000256" key="7">
    <source>
        <dbReference type="RuleBase" id="RU363032"/>
    </source>
</evidence>
<keyword evidence="10" id="KW-1185">Reference proteome</keyword>
<keyword evidence="5 7" id="KW-1133">Transmembrane helix</keyword>
<feature type="transmembrane region" description="Helical" evidence="7">
    <location>
        <begin position="84"/>
        <end position="103"/>
    </location>
</feature>
<keyword evidence="6 7" id="KW-0472">Membrane</keyword>
<keyword evidence="2 7" id="KW-0813">Transport</keyword>
<dbReference type="InterPro" id="IPR035906">
    <property type="entry name" value="MetI-like_sf"/>
</dbReference>
<evidence type="ECO:0000256" key="4">
    <source>
        <dbReference type="ARBA" id="ARBA00022692"/>
    </source>
</evidence>
<dbReference type="GO" id="GO:0005886">
    <property type="term" value="C:plasma membrane"/>
    <property type="evidence" value="ECO:0007669"/>
    <property type="project" value="UniProtKB-SubCell"/>
</dbReference>
<comment type="subcellular location">
    <subcellularLocation>
        <location evidence="1 7">Cell membrane</location>
        <topology evidence="1 7">Multi-pass membrane protein</topology>
    </subcellularLocation>
</comment>
<dbReference type="EMBL" id="CP000102">
    <property type="protein sequence ID" value="ABC57238.1"/>
    <property type="molecule type" value="Genomic_DNA"/>
</dbReference>
<dbReference type="HOGENOM" id="CLU_028518_5_4_2"/>
<evidence type="ECO:0000313" key="10">
    <source>
        <dbReference type="Proteomes" id="UP000001931"/>
    </source>
</evidence>
<sequence length="285" mass="32185">MIIMINWNKYDIFKSFNLRQKTILIIVLTAFLLLVIALSSYMIKSNDITTNFLVRQQAPSLEHIFGTDWLGRDMFNRTMKGLGLSLYIGTISSILSSIIAIFISFISSINKYCDILVSWIIDLFASIPHLLLLIMISICLGKGAYGVIIGVAVTHWISLARVLRVEIKEIQNTEYVKLSYKYGRNKYFIARYHILPLVFSQIIVGTLLIFPHAIMHEASITFLGFGLSAHEPAIGIILSESMKYLVTGAWWLAFFPGLCLLIIVLLFDLIGEEISKLLDPTKANT</sequence>
<feature type="transmembrane region" description="Helical" evidence="7">
    <location>
        <begin position="250"/>
        <end position="270"/>
    </location>
</feature>
<dbReference type="eggNOG" id="arCOG00748">
    <property type="taxonomic scope" value="Archaea"/>
</dbReference>
<evidence type="ECO:0000259" key="8">
    <source>
        <dbReference type="PROSITE" id="PS50928"/>
    </source>
</evidence>
<evidence type="ECO:0000256" key="1">
    <source>
        <dbReference type="ARBA" id="ARBA00004651"/>
    </source>
</evidence>
<dbReference type="InterPro" id="IPR050366">
    <property type="entry name" value="BP-dependent_transpt_permease"/>
</dbReference>
<accession>Q2NG15</accession>
<dbReference type="SUPFAM" id="SSF161098">
    <property type="entry name" value="MetI-like"/>
    <property type="match status" value="1"/>
</dbReference>
<feature type="transmembrane region" description="Helical" evidence="7">
    <location>
        <begin position="220"/>
        <end position="238"/>
    </location>
</feature>
<dbReference type="Pfam" id="PF00528">
    <property type="entry name" value="BPD_transp_1"/>
    <property type="match status" value="1"/>
</dbReference>
<dbReference type="GO" id="GO:0055085">
    <property type="term" value="P:transmembrane transport"/>
    <property type="evidence" value="ECO:0007669"/>
    <property type="project" value="InterPro"/>
</dbReference>
<comment type="similarity">
    <text evidence="7">Belongs to the binding-protein-dependent transport system permease family.</text>
</comment>
<gene>
    <name evidence="9" type="ordered locus">Msp_0849</name>
</gene>
<reference evidence="9 10" key="1">
    <citation type="journal article" date="2006" name="J. Bacteriol.">
        <title>The genome sequence of Methanosphaera stadtmanae reveals why this human intestinal archaeon is restricted to methanol and H2 for methane formation and ATP synthesis.</title>
        <authorList>
            <person name="Fricke W.F."/>
            <person name="Seedorf H."/>
            <person name="Henne A."/>
            <person name="Kruer M."/>
            <person name="Liesegang H."/>
            <person name="Hedderich R."/>
            <person name="Gottschalk G."/>
            <person name="Thauer R.K."/>
        </authorList>
    </citation>
    <scope>NUCLEOTIDE SEQUENCE [LARGE SCALE GENOMIC DNA]</scope>
    <source>
        <strain evidence="10">ATCC 43021 / DSM 3091 / JCM 11832 / MCB-3</strain>
    </source>
</reference>
<name>Q2NG15_METST</name>
<keyword evidence="4 7" id="KW-0812">Transmembrane</keyword>
<dbReference type="KEGG" id="mst:Msp_0849"/>
<dbReference type="STRING" id="339860.Msp_0849"/>
<feature type="transmembrane region" description="Helical" evidence="7">
    <location>
        <begin position="115"/>
        <end position="138"/>
    </location>
</feature>
<proteinExistence type="inferred from homology"/>
<evidence type="ECO:0000256" key="3">
    <source>
        <dbReference type="ARBA" id="ARBA00022475"/>
    </source>
</evidence>
<dbReference type="AlphaFoldDB" id="Q2NG15"/>
<feature type="transmembrane region" description="Helical" evidence="7">
    <location>
        <begin position="194"/>
        <end position="214"/>
    </location>
</feature>
<dbReference type="PROSITE" id="PS50928">
    <property type="entry name" value="ABC_TM1"/>
    <property type="match status" value="1"/>
</dbReference>
<dbReference type="Gene3D" id="1.10.3720.10">
    <property type="entry name" value="MetI-like"/>
    <property type="match status" value="1"/>
</dbReference>
<evidence type="ECO:0000256" key="2">
    <source>
        <dbReference type="ARBA" id="ARBA00022448"/>
    </source>
</evidence>
<organism evidence="9 10">
    <name type="scientific">Methanosphaera stadtmanae (strain ATCC 43021 / DSM 3091 / JCM 11832 / MCB-3)</name>
    <dbReference type="NCBI Taxonomy" id="339860"/>
    <lineage>
        <taxon>Archaea</taxon>
        <taxon>Methanobacteriati</taxon>
        <taxon>Methanobacteriota</taxon>
        <taxon>Methanomada group</taxon>
        <taxon>Methanobacteria</taxon>
        <taxon>Methanobacteriales</taxon>
        <taxon>Methanobacteriaceae</taxon>
        <taxon>Methanosphaera</taxon>
    </lineage>
</organism>
<evidence type="ECO:0000313" key="9">
    <source>
        <dbReference type="EMBL" id="ABC57238.1"/>
    </source>
</evidence>
<dbReference type="InterPro" id="IPR000515">
    <property type="entry name" value="MetI-like"/>
</dbReference>
<feature type="transmembrane region" description="Helical" evidence="7">
    <location>
        <begin position="21"/>
        <end position="43"/>
    </location>
</feature>